<dbReference type="GO" id="GO:1990745">
    <property type="term" value="C:EARP complex"/>
    <property type="evidence" value="ECO:0007669"/>
    <property type="project" value="InterPro"/>
</dbReference>
<sequence length="165" mass="19033">MATPSTRKENCTKNYDGNIVIFSIEHGSAGPELKHYNLYVATSRQHHKNQHTESLVLDYDVTNTAASYSNARKCSNGGRGLMQLDYTQLKLKFESITGLRPMPYSEFVESYVKAYYIPENTLREWIKCHKEYSSKQLIGLVSCMYQNNKKSRQKFVTIIEDQSSR</sequence>
<dbReference type="GO" id="GO:0032456">
    <property type="term" value="P:endocytic recycling"/>
    <property type="evidence" value="ECO:0007669"/>
    <property type="project" value="InterPro"/>
</dbReference>
<evidence type="ECO:0000313" key="3">
    <source>
        <dbReference type="Proteomes" id="UP000786811"/>
    </source>
</evidence>
<dbReference type="GO" id="GO:0000149">
    <property type="term" value="F:SNARE binding"/>
    <property type="evidence" value="ECO:0007669"/>
    <property type="project" value="TreeGrafter"/>
</dbReference>
<name>A0A8J2MV83_COTCN</name>
<dbReference type="PANTHER" id="PTHR13258">
    <property type="entry name" value="SYNDETIN"/>
    <property type="match status" value="1"/>
</dbReference>
<dbReference type="GO" id="GO:0042147">
    <property type="term" value="P:retrograde transport, endosome to Golgi"/>
    <property type="evidence" value="ECO:0007669"/>
    <property type="project" value="InterPro"/>
</dbReference>
<organism evidence="2 3">
    <name type="scientific">Cotesia congregata</name>
    <name type="common">Parasitoid wasp</name>
    <name type="synonym">Apanteles congregatus</name>
    <dbReference type="NCBI Taxonomy" id="51543"/>
    <lineage>
        <taxon>Eukaryota</taxon>
        <taxon>Metazoa</taxon>
        <taxon>Ecdysozoa</taxon>
        <taxon>Arthropoda</taxon>
        <taxon>Hexapoda</taxon>
        <taxon>Insecta</taxon>
        <taxon>Pterygota</taxon>
        <taxon>Neoptera</taxon>
        <taxon>Endopterygota</taxon>
        <taxon>Hymenoptera</taxon>
        <taxon>Apocrita</taxon>
        <taxon>Ichneumonoidea</taxon>
        <taxon>Braconidae</taxon>
        <taxon>Microgastrinae</taxon>
        <taxon>Cotesia</taxon>
    </lineage>
</organism>
<dbReference type="OrthoDB" id="10263345at2759"/>
<evidence type="ECO:0000259" key="1">
    <source>
        <dbReference type="Pfam" id="PF10474"/>
    </source>
</evidence>
<evidence type="ECO:0000313" key="2">
    <source>
        <dbReference type="EMBL" id="CAG5109313.1"/>
    </source>
</evidence>
<keyword evidence="3" id="KW-1185">Reference proteome</keyword>
<dbReference type="PANTHER" id="PTHR13258:SF0">
    <property type="entry name" value="SYNDETIN"/>
    <property type="match status" value="1"/>
</dbReference>
<accession>A0A8J2MV83</accession>
<reference evidence="2" key="1">
    <citation type="submission" date="2021-04" db="EMBL/GenBank/DDBJ databases">
        <authorList>
            <person name="Chebbi M.A.C M."/>
        </authorList>
    </citation>
    <scope>NUCLEOTIDE SEQUENCE</scope>
</reference>
<gene>
    <name evidence="2" type="ORF">HICCMSTLAB_LOCUS13949</name>
</gene>
<feature type="domain" description="Syndetin C-terminal" evidence="1">
    <location>
        <begin position="66"/>
        <end position="160"/>
    </location>
</feature>
<dbReference type="Proteomes" id="UP000786811">
    <property type="component" value="Unassembled WGS sequence"/>
</dbReference>
<protein>
    <submittedName>
        <fullName evidence="2">Similar to VPS50: Syndetin (Homo sapiens)</fullName>
    </submittedName>
</protein>
<dbReference type="EMBL" id="CAJNRD030001124">
    <property type="protein sequence ID" value="CAG5109313.1"/>
    <property type="molecule type" value="Genomic_DNA"/>
</dbReference>
<dbReference type="AlphaFoldDB" id="A0A8J2MV83"/>
<proteinExistence type="predicted"/>
<dbReference type="InterPro" id="IPR040047">
    <property type="entry name" value="VPS50"/>
</dbReference>
<dbReference type="InterPro" id="IPR019514">
    <property type="entry name" value="Syndetin_C"/>
</dbReference>
<dbReference type="GO" id="GO:0005829">
    <property type="term" value="C:cytosol"/>
    <property type="evidence" value="ECO:0007669"/>
    <property type="project" value="GOC"/>
</dbReference>
<dbReference type="Pfam" id="PF10474">
    <property type="entry name" value="Syndetin_C"/>
    <property type="match status" value="1"/>
</dbReference>
<comment type="caution">
    <text evidence="2">The sequence shown here is derived from an EMBL/GenBank/DDBJ whole genome shotgun (WGS) entry which is preliminary data.</text>
</comment>